<evidence type="ECO:0000256" key="4">
    <source>
        <dbReference type="ARBA" id="ARBA00022771"/>
    </source>
</evidence>
<dbReference type="AlphaFoldDB" id="A0A814NLY4"/>
<evidence type="ECO:0000256" key="1">
    <source>
        <dbReference type="ARBA" id="ARBA00004496"/>
    </source>
</evidence>
<dbReference type="PANTHER" id="PTHR23425">
    <property type="entry name" value="NUCLEOPORIN AMO1-LIKE"/>
    <property type="match status" value="1"/>
</dbReference>
<feature type="domain" description="RZ-type" evidence="7">
    <location>
        <begin position="208"/>
        <end position="280"/>
    </location>
</feature>
<evidence type="ECO:0000256" key="6">
    <source>
        <dbReference type="ARBA" id="ARBA00022859"/>
    </source>
</evidence>
<protein>
    <recommendedName>
        <fullName evidence="7">RZ-type domain-containing protein</fullName>
    </recommendedName>
</protein>
<comment type="subcellular location">
    <subcellularLocation>
        <location evidence="1">Cytoplasm</location>
    </subcellularLocation>
</comment>
<comment type="caution">
    <text evidence="8">The sequence shown here is derived from an EMBL/GenBank/DDBJ whole genome shotgun (WGS) entry which is preliminary data.</text>
</comment>
<evidence type="ECO:0000313" key="9">
    <source>
        <dbReference type="Proteomes" id="UP000663879"/>
    </source>
</evidence>
<keyword evidence="2" id="KW-0963">Cytoplasm</keyword>
<dbReference type="GO" id="GO:0005737">
    <property type="term" value="C:cytoplasm"/>
    <property type="evidence" value="ECO:0007669"/>
    <property type="project" value="UniProtKB-SubCell"/>
</dbReference>
<dbReference type="PROSITE" id="PS51981">
    <property type="entry name" value="ZF_RZ"/>
    <property type="match status" value="1"/>
</dbReference>
<evidence type="ECO:0000256" key="2">
    <source>
        <dbReference type="ARBA" id="ARBA00022490"/>
    </source>
</evidence>
<name>A0A814NLY4_9BILA</name>
<sequence length="290" mass="33857">NIIKQQLNSIEQIKLKYYGDEKENRLFREKLIEEVKQFYNEKNQNNYFDINFLKLILEKLEKKNEILSFNSLAALQNTWSIYINLKKIKDLCLKKGLDKFSEQMQNMEFESNKIMNMLVDNNKVNFFRDGQRLNDITQEIEKITFLTEYYRLKNLSKQINNNENLRAAVLLYETEEILIKTSTKFDEKVKAQVEKNFSKLSQLLNTEITKEERMMIVKVIGLSVGHWYKCPNGHIYCIGECGGAMQRAKCPECKADIGGQNHTVASGNQLASEMDGATRPAWPTAFNYND</sequence>
<keyword evidence="3" id="KW-0479">Metal-binding</keyword>
<dbReference type="GO" id="GO:0002376">
    <property type="term" value="P:immune system process"/>
    <property type="evidence" value="ECO:0007669"/>
    <property type="project" value="UniProtKB-KW"/>
</dbReference>
<feature type="non-terminal residue" evidence="8">
    <location>
        <position position="1"/>
    </location>
</feature>
<dbReference type="PANTHER" id="PTHR23425:SF8">
    <property type="entry name" value="NUCLEOPORIN AMO1-LIKE"/>
    <property type="match status" value="1"/>
</dbReference>
<dbReference type="OrthoDB" id="2423195at2759"/>
<keyword evidence="4" id="KW-0863">Zinc-finger</keyword>
<keyword evidence="5" id="KW-0862">Zinc</keyword>
<evidence type="ECO:0000259" key="7">
    <source>
        <dbReference type="PROSITE" id="PS51981"/>
    </source>
</evidence>
<organism evidence="8 9">
    <name type="scientific">Brachionus calyciflorus</name>
    <dbReference type="NCBI Taxonomy" id="104777"/>
    <lineage>
        <taxon>Eukaryota</taxon>
        <taxon>Metazoa</taxon>
        <taxon>Spiralia</taxon>
        <taxon>Gnathifera</taxon>
        <taxon>Rotifera</taxon>
        <taxon>Eurotatoria</taxon>
        <taxon>Monogononta</taxon>
        <taxon>Pseudotrocha</taxon>
        <taxon>Ploima</taxon>
        <taxon>Brachionidae</taxon>
        <taxon>Brachionus</taxon>
    </lineage>
</organism>
<proteinExistence type="predicted"/>
<evidence type="ECO:0000256" key="5">
    <source>
        <dbReference type="ARBA" id="ARBA00022833"/>
    </source>
</evidence>
<dbReference type="EMBL" id="CAJNOC010007108">
    <property type="protein sequence ID" value="CAF1092264.1"/>
    <property type="molecule type" value="Genomic_DNA"/>
</dbReference>
<gene>
    <name evidence="8" type="ORF">OXX778_LOCUS20728</name>
</gene>
<keyword evidence="9" id="KW-1185">Reference proteome</keyword>
<accession>A0A814NLY4</accession>
<dbReference type="GO" id="GO:0008270">
    <property type="term" value="F:zinc ion binding"/>
    <property type="evidence" value="ECO:0007669"/>
    <property type="project" value="UniProtKB-KW"/>
</dbReference>
<keyword evidence="6" id="KW-0391">Immunity</keyword>
<dbReference type="Proteomes" id="UP000663879">
    <property type="component" value="Unassembled WGS sequence"/>
</dbReference>
<dbReference type="InterPro" id="IPR046439">
    <property type="entry name" value="ZF_RZ_dom"/>
</dbReference>
<evidence type="ECO:0000313" key="8">
    <source>
        <dbReference type="EMBL" id="CAF1092264.1"/>
    </source>
</evidence>
<dbReference type="Pfam" id="PF20173">
    <property type="entry name" value="ZnF_RZ-type"/>
    <property type="match status" value="1"/>
</dbReference>
<evidence type="ECO:0000256" key="3">
    <source>
        <dbReference type="ARBA" id="ARBA00022723"/>
    </source>
</evidence>
<reference evidence="8" key="1">
    <citation type="submission" date="2021-02" db="EMBL/GenBank/DDBJ databases">
        <authorList>
            <person name="Nowell W R."/>
        </authorList>
    </citation>
    <scope>NUCLEOTIDE SEQUENCE</scope>
    <source>
        <strain evidence="8">Ploen Becks lab</strain>
    </source>
</reference>